<feature type="transmembrane region" description="Helical" evidence="10">
    <location>
        <begin position="106"/>
        <end position="124"/>
    </location>
</feature>
<sequence>MQPIRDDTLPFTTKDKTHVVPITILGIDLTNRPKWIQFCALSLGVFVFYIAYGYVQELIFRLEGMRPFGLYLTFIQFIIYSIYAFAEGKFHGDMIRRIPMGTYIQLAFYTVTTMSLSNASVGYLNYPTQVIFKCCKLIPVLIGGIIIQGKKYGWLDLLAACLMSVGLIVFTLADSKVAPNFEPRGYIMISLALLADAVIGNVQEKAMYTYSATNNEVVLYSYTIGSIYILSGLLVTGQLTEAFVFFLRNPWKTYGYTIVFGTVGYLGVNVVLSLVRTSGALLAVTVTTVRKAITIILSFILFAKPFTIIYVWGGLIILLAIYLNLYNKNRSKWDPILRRWIAYVRGADRFASSKYKAAEIM</sequence>
<name>F1L864_ASCSU</name>
<feature type="transmembrane region" description="Helical" evidence="10">
    <location>
        <begin position="154"/>
        <end position="173"/>
    </location>
</feature>
<evidence type="ECO:0000256" key="9">
    <source>
        <dbReference type="ARBA" id="ARBA00042729"/>
    </source>
</evidence>
<dbReference type="GO" id="GO:0046964">
    <property type="term" value="F:3'-phosphoadenosine 5'-phosphosulfate transmembrane transporter activity"/>
    <property type="evidence" value="ECO:0007669"/>
    <property type="project" value="TreeGrafter"/>
</dbReference>
<evidence type="ECO:0000256" key="7">
    <source>
        <dbReference type="ARBA" id="ARBA00039669"/>
    </source>
</evidence>
<dbReference type="PANTHER" id="PTHR10778">
    <property type="entry name" value="SOLUTE CARRIER FAMILY 35 MEMBER B"/>
    <property type="match status" value="1"/>
</dbReference>
<evidence type="ECO:0000313" key="11">
    <source>
        <dbReference type="EMBL" id="ADY46318.1"/>
    </source>
</evidence>
<feature type="transmembrane region" description="Helical" evidence="10">
    <location>
        <begin position="35"/>
        <end position="55"/>
    </location>
</feature>
<feature type="transmembrane region" description="Helical" evidence="10">
    <location>
        <begin position="222"/>
        <end position="247"/>
    </location>
</feature>
<keyword evidence="4 10" id="KW-0812">Transmembrane</keyword>
<dbReference type="EMBL" id="JI173568">
    <property type="protein sequence ID" value="ADY46318.1"/>
    <property type="molecule type" value="mRNA"/>
</dbReference>
<proteinExistence type="evidence at transcript level"/>
<keyword evidence="3" id="KW-0813">Transport</keyword>
<evidence type="ECO:0000256" key="3">
    <source>
        <dbReference type="ARBA" id="ARBA00022448"/>
    </source>
</evidence>
<feature type="transmembrane region" description="Helical" evidence="10">
    <location>
        <begin position="67"/>
        <end position="86"/>
    </location>
</feature>
<feature type="transmembrane region" description="Helical" evidence="10">
    <location>
        <begin position="185"/>
        <end position="202"/>
    </location>
</feature>
<feature type="transmembrane region" description="Helical" evidence="10">
    <location>
        <begin position="253"/>
        <end position="272"/>
    </location>
</feature>
<comment type="subcellular location">
    <subcellularLocation>
        <location evidence="1">Golgi apparatus membrane</location>
        <topology evidence="1">Multi-pass membrane protein</topology>
    </subcellularLocation>
</comment>
<evidence type="ECO:0000256" key="2">
    <source>
        <dbReference type="ARBA" id="ARBA00010694"/>
    </source>
</evidence>
<comment type="similarity">
    <text evidence="2">Belongs to the nucleotide-sugar transporter family. SLC35B subfamily.</text>
</comment>
<dbReference type="GO" id="GO:0005789">
    <property type="term" value="C:endoplasmic reticulum membrane"/>
    <property type="evidence" value="ECO:0007669"/>
    <property type="project" value="TreeGrafter"/>
</dbReference>
<keyword evidence="6 10" id="KW-0472">Membrane</keyword>
<evidence type="ECO:0000256" key="10">
    <source>
        <dbReference type="SAM" id="Phobius"/>
    </source>
</evidence>
<protein>
    <recommendedName>
        <fullName evidence="7">Adenosine 3'-phospho 5'-phosphosulfate transporter 2</fullName>
    </recommendedName>
    <alternativeName>
        <fullName evidence="8">PAPS transporter 2</fullName>
    </alternativeName>
    <alternativeName>
        <fullName evidence="9">Solute carrier family 35 member B3 homolog</fullName>
    </alternativeName>
</protein>
<reference evidence="11" key="1">
    <citation type="journal article" date="2011" name="Genome Res.">
        <title>Deep small RNA sequencing from the nematode Ascaris reveals conservation, functional diversification, and novel developmental profiles.</title>
        <authorList>
            <person name="Wang J."/>
            <person name="Czech B."/>
            <person name="Crunk A."/>
            <person name="Wallace A."/>
            <person name="Mitreva M."/>
            <person name="Hannon G.J."/>
            <person name="Davis R.E."/>
        </authorList>
    </citation>
    <scope>NUCLEOTIDE SEQUENCE</scope>
</reference>
<feature type="transmembrane region" description="Helical" evidence="10">
    <location>
        <begin position="308"/>
        <end position="326"/>
    </location>
</feature>
<feature type="transmembrane region" description="Helical" evidence="10">
    <location>
        <begin position="279"/>
        <end position="302"/>
    </location>
</feature>
<accession>F1L864</accession>
<dbReference type="InterPro" id="IPR013657">
    <property type="entry name" value="SCL35B1-4/HUT1"/>
</dbReference>
<dbReference type="GO" id="GO:0000139">
    <property type="term" value="C:Golgi membrane"/>
    <property type="evidence" value="ECO:0007669"/>
    <property type="project" value="UniProtKB-SubCell"/>
</dbReference>
<dbReference type="PANTHER" id="PTHR10778:SF8">
    <property type="entry name" value="ADENOSINE 3'-PHOSPHO 5'-PHOSPHOSULFATE TRANSPORTER 2"/>
    <property type="match status" value="1"/>
</dbReference>
<keyword evidence="5 10" id="KW-1133">Transmembrane helix</keyword>
<evidence type="ECO:0000256" key="1">
    <source>
        <dbReference type="ARBA" id="ARBA00004653"/>
    </source>
</evidence>
<evidence type="ECO:0000256" key="8">
    <source>
        <dbReference type="ARBA" id="ARBA00041866"/>
    </source>
</evidence>
<evidence type="ECO:0000256" key="6">
    <source>
        <dbReference type="ARBA" id="ARBA00023136"/>
    </source>
</evidence>
<dbReference type="Pfam" id="PF08449">
    <property type="entry name" value="UAA"/>
    <property type="match status" value="1"/>
</dbReference>
<dbReference type="AlphaFoldDB" id="F1L864"/>
<evidence type="ECO:0000256" key="4">
    <source>
        <dbReference type="ARBA" id="ARBA00022692"/>
    </source>
</evidence>
<evidence type="ECO:0000256" key="5">
    <source>
        <dbReference type="ARBA" id="ARBA00022989"/>
    </source>
</evidence>
<organism evidence="11">
    <name type="scientific">Ascaris suum</name>
    <name type="common">Pig roundworm</name>
    <name type="synonym">Ascaris lumbricoides</name>
    <dbReference type="NCBI Taxonomy" id="6253"/>
    <lineage>
        <taxon>Eukaryota</taxon>
        <taxon>Metazoa</taxon>
        <taxon>Ecdysozoa</taxon>
        <taxon>Nematoda</taxon>
        <taxon>Chromadorea</taxon>
        <taxon>Rhabditida</taxon>
        <taxon>Spirurina</taxon>
        <taxon>Ascaridomorpha</taxon>
        <taxon>Ascaridoidea</taxon>
        <taxon>Ascarididae</taxon>
        <taxon>Ascaris</taxon>
    </lineage>
</organism>